<keyword evidence="2" id="KW-1185">Reference proteome</keyword>
<sequence>MPGGNNRNFDRYHPILPRAVRYGVLLNVLPRSGRSAYRYAIGSVIMVILEFYKSFGMPRSLGLFGKSFLLHLDHPKRDRLHPGLHPV</sequence>
<organism evidence="1 2">
    <name type="scientific">Musa balbisiana</name>
    <name type="common">Banana</name>
    <dbReference type="NCBI Taxonomy" id="52838"/>
    <lineage>
        <taxon>Eukaryota</taxon>
        <taxon>Viridiplantae</taxon>
        <taxon>Streptophyta</taxon>
        <taxon>Embryophyta</taxon>
        <taxon>Tracheophyta</taxon>
        <taxon>Spermatophyta</taxon>
        <taxon>Magnoliopsida</taxon>
        <taxon>Liliopsida</taxon>
        <taxon>Zingiberales</taxon>
        <taxon>Musaceae</taxon>
        <taxon>Musa</taxon>
    </lineage>
</organism>
<protein>
    <submittedName>
        <fullName evidence="1">Uncharacterized protein</fullName>
    </submittedName>
</protein>
<gene>
    <name evidence="1" type="ORF">C4D60_Mb05t17240</name>
</gene>
<name>A0A4S8JWS9_MUSBA</name>
<evidence type="ECO:0000313" key="1">
    <source>
        <dbReference type="EMBL" id="THU66726.1"/>
    </source>
</evidence>
<proteinExistence type="predicted"/>
<reference evidence="1 2" key="1">
    <citation type="journal article" date="2019" name="Nat. Plants">
        <title>Genome sequencing of Musa balbisiana reveals subgenome evolution and function divergence in polyploid bananas.</title>
        <authorList>
            <person name="Yao X."/>
        </authorList>
    </citation>
    <scope>NUCLEOTIDE SEQUENCE [LARGE SCALE GENOMIC DNA]</scope>
    <source>
        <strain evidence="2">cv. DH-PKW</strain>
        <tissue evidence="1">Leaves</tissue>
    </source>
</reference>
<evidence type="ECO:0000313" key="2">
    <source>
        <dbReference type="Proteomes" id="UP000317650"/>
    </source>
</evidence>
<accession>A0A4S8JWS9</accession>
<comment type="caution">
    <text evidence="1">The sequence shown here is derived from an EMBL/GenBank/DDBJ whole genome shotgun (WGS) entry which is preliminary data.</text>
</comment>
<dbReference type="AlphaFoldDB" id="A0A4S8JWS9"/>
<dbReference type="EMBL" id="PYDT01000003">
    <property type="protein sequence ID" value="THU66726.1"/>
    <property type="molecule type" value="Genomic_DNA"/>
</dbReference>
<dbReference type="Proteomes" id="UP000317650">
    <property type="component" value="Chromosome 5"/>
</dbReference>